<dbReference type="Proteomes" id="UP000238375">
    <property type="component" value="Unassembled WGS sequence"/>
</dbReference>
<accession>A0A2T0TN46</accession>
<reference evidence="1 2" key="1">
    <citation type="submission" date="2018-03" db="EMBL/GenBank/DDBJ databases">
        <title>Genomic Encyclopedia of Archaeal and Bacterial Type Strains, Phase II (KMG-II): from individual species to whole genera.</title>
        <authorList>
            <person name="Goeker M."/>
        </authorList>
    </citation>
    <scope>NUCLEOTIDE SEQUENCE [LARGE SCALE GENOMIC DNA]</scope>
    <source>
        <strain evidence="1 2">DSM 28354</strain>
    </source>
</reference>
<evidence type="ECO:0000313" key="2">
    <source>
        <dbReference type="Proteomes" id="UP000238375"/>
    </source>
</evidence>
<dbReference type="EMBL" id="PVTE01000001">
    <property type="protein sequence ID" value="PRY47086.1"/>
    <property type="molecule type" value="Genomic_DNA"/>
</dbReference>
<proteinExistence type="predicted"/>
<evidence type="ECO:0000313" key="1">
    <source>
        <dbReference type="EMBL" id="PRY47086.1"/>
    </source>
</evidence>
<keyword evidence="2" id="KW-1185">Reference proteome</keyword>
<dbReference type="AlphaFoldDB" id="A0A2T0TN46"/>
<gene>
    <name evidence="1" type="ORF">CLV58_101151</name>
</gene>
<organism evidence="1 2">
    <name type="scientific">Spirosoma oryzae</name>
    <dbReference type="NCBI Taxonomy" id="1469603"/>
    <lineage>
        <taxon>Bacteria</taxon>
        <taxon>Pseudomonadati</taxon>
        <taxon>Bacteroidota</taxon>
        <taxon>Cytophagia</taxon>
        <taxon>Cytophagales</taxon>
        <taxon>Cytophagaceae</taxon>
        <taxon>Spirosoma</taxon>
    </lineage>
</organism>
<comment type="caution">
    <text evidence="1">The sequence shown here is derived from an EMBL/GenBank/DDBJ whole genome shotgun (WGS) entry which is preliminary data.</text>
</comment>
<name>A0A2T0TN46_9BACT</name>
<protein>
    <submittedName>
        <fullName evidence="1">Uncharacterized protein</fullName>
    </submittedName>
</protein>
<sequence>MIGLITLMDCDSSIDQGNQLIRRIMVQDGLNFDFFDYADGL</sequence>